<proteinExistence type="predicted"/>
<reference evidence="2" key="1">
    <citation type="submission" date="2022-10" db="EMBL/GenBank/DDBJ databases">
        <title>The complete genomes of actinobacterial strains from the NBC collection.</title>
        <authorList>
            <person name="Joergensen T.S."/>
            <person name="Alvarez Arevalo M."/>
            <person name="Sterndorff E.B."/>
            <person name="Faurdal D."/>
            <person name="Vuksanovic O."/>
            <person name="Mourched A.-S."/>
            <person name="Charusanti P."/>
            <person name="Shaw S."/>
            <person name="Blin K."/>
            <person name="Weber T."/>
        </authorList>
    </citation>
    <scope>NUCLEOTIDE SEQUENCE</scope>
    <source>
        <strain evidence="2">NBC_00148</strain>
    </source>
</reference>
<evidence type="ECO:0000256" key="1">
    <source>
        <dbReference type="SAM" id="SignalP"/>
    </source>
</evidence>
<dbReference type="EMBL" id="CP108169">
    <property type="protein sequence ID" value="WTQ73949.1"/>
    <property type="molecule type" value="Genomic_DNA"/>
</dbReference>
<feature type="chain" id="PRO_5043860688" description="Lipoprotein" evidence="1">
    <location>
        <begin position="27"/>
        <end position="218"/>
    </location>
</feature>
<gene>
    <name evidence="2" type="ORF">OG222_12940</name>
</gene>
<sequence>MFTVWRSFAAVGLVLAVGAGSVACTAGEEEQPQFVGADEVCDGLFAGPLADMLEKVTGAQVFLWADGKGMDRVVKALKDGYDSGRSWANGAALCEPNPKGGSLGDDAGVRFDMYAPQDVEDEGLPAGSEPYTMGVQSSVRRGGATLYVECVSPQLKNSDKTPLRILAGFGRGKSDSPDTREYRNMNMRILHAMTLKVVKELGCENDAGLPATPDLTPK</sequence>
<dbReference type="PROSITE" id="PS51257">
    <property type="entry name" value="PROKAR_LIPOPROTEIN"/>
    <property type="match status" value="1"/>
</dbReference>
<evidence type="ECO:0000313" key="2">
    <source>
        <dbReference type="EMBL" id="WTQ73949.1"/>
    </source>
</evidence>
<dbReference type="AlphaFoldDB" id="A0AAU1LS06"/>
<evidence type="ECO:0008006" key="3">
    <source>
        <dbReference type="Google" id="ProtNLM"/>
    </source>
</evidence>
<protein>
    <recommendedName>
        <fullName evidence="3">Lipoprotein</fullName>
    </recommendedName>
</protein>
<organism evidence="2">
    <name type="scientific">Streptomyces sp. NBC_00148</name>
    <dbReference type="NCBI Taxonomy" id="2903626"/>
    <lineage>
        <taxon>Bacteria</taxon>
        <taxon>Bacillati</taxon>
        <taxon>Actinomycetota</taxon>
        <taxon>Actinomycetes</taxon>
        <taxon>Kitasatosporales</taxon>
        <taxon>Streptomycetaceae</taxon>
        <taxon>Streptomyces</taxon>
    </lineage>
</organism>
<keyword evidence="1" id="KW-0732">Signal</keyword>
<accession>A0AAU1LS06</accession>
<name>A0AAU1LS06_9ACTN</name>
<feature type="signal peptide" evidence="1">
    <location>
        <begin position="1"/>
        <end position="26"/>
    </location>
</feature>